<dbReference type="Proteomes" id="UP001054837">
    <property type="component" value="Unassembled WGS sequence"/>
</dbReference>
<gene>
    <name evidence="2" type="ORF">CDAR_13191</name>
</gene>
<dbReference type="EMBL" id="BPLQ01005519">
    <property type="protein sequence ID" value="GIY15335.1"/>
    <property type="molecule type" value="Genomic_DNA"/>
</dbReference>
<dbReference type="AlphaFoldDB" id="A0AAV4R4Z2"/>
<keyword evidence="3" id="KW-1185">Reference proteome</keyword>
<organism evidence="2 3">
    <name type="scientific">Caerostris darwini</name>
    <dbReference type="NCBI Taxonomy" id="1538125"/>
    <lineage>
        <taxon>Eukaryota</taxon>
        <taxon>Metazoa</taxon>
        <taxon>Ecdysozoa</taxon>
        <taxon>Arthropoda</taxon>
        <taxon>Chelicerata</taxon>
        <taxon>Arachnida</taxon>
        <taxon>Araneae</taxon>
        <taxon>Araneomorphae</taxon>
        <taxon>Entelegynae</taxon>
        <taxon>Araneoidea</taxon>
        <taxon>Araneidae</taxon>
        <taxon>Caerostris</taxon>
    </lineage>
</organism>
<accession>A0AAV4R4Z2</accession>
<evidence type="ECO:0008006" key="4">
    <source>
        <dbReference type="Google" id="ProtNLM"/>
    </source>
</evidence>
<evidence type="ECO:0000256" key="1">
    <source>
        <dbReference type="SAM" id="MobiDB-lite"/>
    </source>
</evidence>
<protein>
    <recommendedName>
        <fullName evidence="4">Ribosomal protein L6</fullName>
    </recommendedName>
</protein>
<name>A0AAV4R4Z2_9ARAC</name>
<reference evidence="2 3" key="1">
    <citation type="submission" date="2021-06" db="EMBL/GenBank/DDBJ databases">
        <title>Caerostris darwini draft genome.</title>
        <authorList>
            <person name="Kono N."/>
            <person name="Arakawa K."/>
        </authorList>
    </citation>
    <scope>NUCLEOTIDE SEQUENCE [LARGE SCALE GENOMIC DNA]</scope>
</reference>
<comment type="caution">
    <text evidence="2">The sequence shown here is derived from an EMBL/GenBank/DDBJ whole genome shotgun (WGS) entry which is preliminary data.</text>
</comment>
<sequence>MTGEAFRGRFSSPRAPNPNKRRDDRSFQKQFKHSPDTGWIQILLISPLSSTVHRDDFNKKKEEKRRPRDVCKGFYFKKRKTSSIFRNKRKRGESRAVRHRSVFIPPPRALSLSGEVGKAIYRATIYPRKRSTKEHFVSLYDRRSLSWSILFAAGLQPKKETRRQTLSKTVQTPPPAQGEIQRLLISLPYTVPCADFKKIKKEDPEAYAKGFHFKKRKT</sequence>
<evidence type="ECO:0000313" key="2">
    <source>
        <dbReference type="EMBL" id="GIY15335.1"/>
    </source>
</evidence>
<feature type="region of interest" description="Disordered" evidence="1">
    <location>
        <begin position="1"/>
        <end position="33"/>
    </location>
</feature>
<proteinExistence type="predicted"/>
<evidence type="ECO:0000313" key="3">
    <source>
        <dbReference type="Proteomes" id="UP001054837"/>
    </source>
</evidence>